<name>A0A0D6MI60_9PROT</name>
<feature type="transmembrane region" description="Helical" evidence="9">
    <location>
        <begin position="31"/>
        <end position="52"/>
    </location>
</feature>
<proteinExistence type="predicted"/>
<dbReference type="AlphaFoldDB" id="A0A0D6MI60"/>
<dbReference type="GO" id="GO:0005886">
    <property type="term" value="C:plasma membrane"/>
    <property type="evidence" value="ECO:0007669"/>
    <property type="project" value="UniProtKB-SubCell"/>
</dbReference>
<dbReference type="PANTHER" id="PTHR32507">
    <property type="entry name" value="NA(+)/H(+) ANTIPORTER 1"/>
    <property type="match status" value="1"/>
</dbReference>
<dbReference type="OrthoDB" id="570124at2"/>
<keyword evidence="8 9" id="KW-0472">Membrane</keyword>
<comment type="caution">
    <text evidence="11">The sequence shown here is derived from an EMBL/GenBank/DDBJ whole genome shotgun (WGS) entry which is preliminary data.</text>
</comment>
<feature type="transmembrane region" description="Helical" evidence="9">
    <location>
        <begin position="89"/>
        <end position="110"/>
    </location>
</feature>
<evidence type="ECO:0000256" key="9">
    <source>
        <dbReference type="SAM" id="Phobius"/>
    </source>
</evidence>
<dbReference type="PANTHER" id="PTHR32507:SF0">
    <property type="entry name" value="NA(+)_H(+) ANTIPORTER 2-RELATED"/>
    <property type="match status" value="1"/>
</dbReference>
<feature type="transmembrane region" description="Helical" evidence="9">
    <location>
        <begin position="302"/>
        <end position="323"/>
    </location>
</feature>
<dbReference type="STRING" id="1231623.Tasa_009_119"/>
<dbReference type="Pfam" id="PF00999">
    <property type="entry name" value="Na_H_Exchanger"/>
    <property type="match status" value="1"/>
</dbReference>
<evidence type="ECO:0000313" key="11">
    <source>
        <dbReference type="EMBL" id="GAN53324.1"/>
    </source>
</evidence>
<reference evidence="11 12" key="1">
    <citation type="submission" date="2012-10" db="EMBL/GenBank/DDBJ databases">
        <title>Genome sequencing of Tanticharoenia sakaeratensis NBRC 103193.</title>
        <authorList>
            <person name="Azuma Y."/>
            <person name="Hadano H."/>
            <person name="Hirakawa H."/>
            <person name="Matsushita K."/>
        </authorList>
    </citation>
    <scope>NUCLEOTIDE SEQUENCE [LARGE SCALE GENOMIC DNA]</scope>
    <source>
        <strain evidence="11 12">NBRC 103193</strain>
    </source>
</reference>
<evidence type="ECO:0000313" key="12">
    <source>
        <dbReference type="Proteomes" id="UP000032679"/>
    </source>
</evidence>
<dbReference type="InterPro" id="IPR006153">
    <property type="entry name" value="Cation/H_exchanger_TM"/>
</dbReference>
<evidence type="ECO:0000256" key="8">
    <source>
        <dbReference type="ARBA" id="ARBA00023136"/>
    </source>
</evidence>
<evidence type="ECO:0000256" key="5">
    <source>
        <dbReference type="ARBA" id="ARBA00022692"/>
    </source>
</evidence>
<feature type="transmembrane region" description="Helical" evidence="9">
    <location>
        <begin position="6"/>
        <end position="24"/>
    </location>
</feature>
<keyword evidence="4" id="KW-1003">Cell membrane</keyword>
<dbReference type="EMBL" id="BALE01000009">
    <property type="protein sequence ID" value="GAN53324.1"/>
    <property type="molecule type" value="Genomic_DNA"/>
</dbReference>
<gene>
    <name evidence="11" type="ORF">Tasa_009_119</name>
</gene>
<evidence type="ECO:0000259" key="10">
    <source>
        <dbReference type="Pfam" id="PF00999"/>
    </source>
</evidence>
<feature type="transmembrane region" description="Helical" evidence="9">
    <location>
        <begin position="226"/>
        <end position="243"/>
    </location>
</feature>
<feature type="transmembrane region" description="Helical" evidence="9">
    <location>
        <begin position="150"/>
        <end position="173"/>
    </location>
</feature>
<dbReference type="GO" id="GO:1902600">
    <property type="term" value="P:proton transmembrane transport"/>
    <property type="evidence" value="ECO:0007669"/>
    <property type="project" value="InterPro"/>
</dbReference>
<comment type="subcellular location">
    <subcellularLocation>
        <location evidence="1">Cell membrane</location>
        <topology evidence="1">Multi-pass membrane protein</topology>
    </subcellularLocation>
</comment>
<accession>A0A0D6MI60</accession>
<evidence type="ECO:0000256" key="6">
    <source>
        <dbReference type="ARBA" id="ARBA00022989"/>
    </source>
</evidence>
<sequence length="598" mass="64360">MELAIVIGVLSTLGTGMLAQWVAWRFRLPAIVLLFAAGLIFGPGLGILHPSASLGSMFRPMVSLVVAIIVFEGGMALDFRQLREAGEGVMRLTLVALPISWVLGTLAAHLVGHLEWGSSALFGAIITVTGPTVVLPLLRHTKLKPRVASFLRWEAIANDPIGAILATVVLQVLAAQAKFGSGISLLHAVPQMLASSAEAVALGIAPAYLIRYLFERDLMPEILKMPVLIAFALSIFSICNLGMEGAGLMGATVFGMALTNLHVPGVAELRRTKESLVVLLVSMLFILLTADLHRAVLERLSIPIALLTLTVLFVVRPLGIYLATLRSGLTWQERVFVGWIAPRGIVAAAVAGVAGIRLYDAGFKSAELITPAVFAVIATTMIVHGFSLRPLARYLKLTLSDEMALAIVGASPWSIDLGSCLYGEGVPVVMVDAKASSLIAATRRSLPVLRAEVLSQHGQEMLEERPADYLIATTADGIYNGMVCAHVAPHFGRQRVFQISPGVARLDLYHGLTRDARGKLLGEPAWNYTLIETLFDKGWRFVSHATVENEPQPFGSDQNRLDFMIVRRGVGIFFRSAEDNGVVQPMPGDLQISMHAPA</sequence>
<dbReference type="Proteomes" id="UP000032679">
    <property type="component" value="Unassembled WGS sequence"/>
</dbReference>
<feature type="transmembrane region" description="Helical" evidence="9">
    <location>
        <begin position="116"/>
        <end position="138"/>
    </location>
</feature>
<keyword evidence="12" id="KW-1185">Reference proteome</keyword>
<keyword evidence="5 9" id="KW-0812">Transmembrane</keyword>
<organism evidence="11 12">
    <name type="scientific">Tanticharoenia sakaeratensis NBRC 103193</name>
    <dbReference type="NCBI Taxonomy" id="1231623"/>
    <lineage>
        <taxon>Bacteria</taxon>
        <taxon>Pseudomonadati</taxon>
        <taxon>Pseudomonadota</taxon>
        <taxon>Alphaproteobacteria</taxon>
        <taxon>Acetobacterales</taxon>
        <taxon>Acetobacteraceae</taxon>
        <taxon>Tanticharoenia</taxon>
    </lineage>
</organism>
<feature type="transmembrane region" description="Helical" evidence="9">
    <location>
        <begin position="276"/>
        <end position="296"/>
    </location>
</feature>
<feature type="domain" description="Cation/H+ exchanger transmembrane" evidence="10">
    <location>
        <begin position="18"/>
        <end position="392"/>
    </location>
</feature>
<feature type="transmembrane region" description="Helical" evidence="9">
    <location>
        <begin position="368"/>
        <end position="388"/>
    </location>
</feature>
<keyword evidence="3" id="KW-0050">Antiport</keyword>
<evidence type="ECO:0000256" key="2">
    <source>
        <dbReference type="ARBA" id="ARBA00022448"/>
    </source>
</evidence>
<keyword evidence="7" id="KW-0406">Ion transport</keyword>
<evidence type="ECO:0000256" key="3">
    <source>
        <dbReference type="ARBA" id="ARBA00022449"/>
    </source>
</evidence>
<dbReference type="RefSeq" id="WP_048847133.1">
    <property type="nucleotide sequence ID" value="NZ_BALE01000009.1"/>
</dbReference>
<feature type="transmembrane region" description="Helical" evidence="9">
    <location>
        <begin position="58"/>
        <end position="77"/>
    </location>
</feature>
<protein>
    <submittedName>
        <fullName evidence="11">Na(+)/H(+) antiporter</fullName>
    </submittedName>
</protein>
<keyword evidence="2" id="KW-0813">Transport</keyword>
<feature type="transmembrane region" description="Helical" evidence="9">
    <location>
        <begin position="335"/>
        <end position="356"/>
    </location>
</feature>
<evidence type="ECO:0000256" key="4">
    <source>
        <dbReference type="ARBA" id="ARBA00022475"/>
    </source>
</evidence>
<evidence type="ECO:0000256" key="7">
    <source>
        <dbReference type="ARBA" id="ARBA00023065"/>
    </source>
</evidence>
<dbReference type="Gene3D" id="1.20.1530.20">
    <property type="match status" value="1"/>
</dbReference>
<dbReference type="InterPro" id="IPR038770">
    <property type="entry name" value="Na+/solute_symporter_sf"/>
</dbReference>
<evidence type="ECO:0000256" key="1">
    <source>
        <dbReference type="ARBA" id="ARBA00004651"/>
    </source>
</evidence>
<feature type="transmembrane region" description="Helical" evidence="9">
    <location>
        <begin position="193"/>
        <end position="214"/>
    </location>
</feature>
<keyword evidence="6 9" id="KW-1133">Transmembrane helix</keyword>
<dbReference type="GO" id="GO:0015297">
    <property type="term" value="F:antiporter activity"/>
    <property type="evidence" value="ECO:0007669"/>
    <property type="project" value="UniProtKB-KW"/>
</dbReference>